<evidence type="ECO:0000259" key="6">
    <source>
        <dbReference type="Pfam" id="PF01494"/>
    </source>
</evidence>
<dbReference type="Gene3D" id="3.50.50.60">
    <property type="entry name" value="FAD/NAD(P)-binding domain"/>
    <property type="match status" value="1"/>
</dbReference>
<sequence length="390" mass="43102">MSQPLPIIICGAGISGLVLGQGLMKADIPFIIFERDPALNTRSQGYRVRILGPGITALEETLPDELFNELRASSAISASTAEELYHLIDALTGEKFKTPPFDQMPEPLNADRTVLRKVLIKGLEEFVSYGKEFSKYEVTSDASAVKVYFSDGSETLGSLLVGADGARSRIKQQLLPNTKFMDTEGRWFYGKTNLTPEVEKKLNPHADFYSIIQDKSKGRALTCLLEPLRFKQNEFRKDLPEDYIYWVLGGCKDIFELDDKKLLKLSPEEAAAETLRMTKDWDPSFHIIFSAQTTNQTSILAIESANPDIERWNTQKFVTLLGDSIHAMSPTAGVGSVTAIKSAAALIKCIKEGWLVGGGVSIDSLKKYEDEMRVFAGDAVGKSFLGGNIR</sequence>
<keyword evidence="3" id="KW-0274">FAD</keyword>
<name>A0A8T9CFL2_9HELO</name>
<dbReference type="PANTHER" id="PTHR47178">
    <property type="entry name" value="MONOOXYGENASE, FAD-BINDING"/>
    <property type="match status" value="1"/>
</dbReference>
<keyword evidence="2" id="KW-0285">Flavoprotein</keyword>
<evidence type="ECO:0000256" key="2">
    <source>
        <dbReference type="ARBA" id="ARBA00022630"/>
    </source>
</evidence>
<keyword evidence="5 7" id="KW-0503">Monooxygenase</keyword>
<reference evidence="7 8" key="1">
    <citation type="submission" date="2018-05" db="EMBL/GenBank/DDBJ databases">
        <title>Genome sequencing and assembly of the regulated plant pathogen Lachnellula willkommii and related sister species for the development of diagnostic species identification markers.</title>
        <authorList>
            <person name="Giroux E."/>
            <person name="Bilodeau G."/>
        </authorList>
    </citation>
    <scope>NUCLEOTIDE SEQUENCE [LARGE SCALE GENOMIC DNA]</scope>
    <source>
        <strain evidence="7 8">CBS 268.59</strain>
    </source>
</reference>
<evidence type="ECO:0000256" key="5">
    <source>
        <dbReference type="ARBA" id="ARBA00023033"/>
    </source>
</evidence>
<feature type="domain" description="FAD-binding" evidence="6">
    <location>
        <begin position="309"/>
        <end position="380"/>
    </location>
</feature>
<keyword evidence="4" id="KW-0560">Oxidoreductase</keyword>
<comment type="cofactor">
    <cofactor evidence="1">
        <name>FAD</name>
        <dbReference type="ChEBI" id="CHEBI:57692"/>
    </cofactor>
</comment>
<dbReference type="GO" id="GO:0071949">
    <property type="term" value="F:FAD binding"/>
    <property type="evidence" value="ECO:0007669"/>
    <property type="project" value="InterPro"/>
</dbReference>
<proteinExistence type="predicted"/>
<dbReference type="PRINTS" id="PR00420">
    <property type="entry name" value="RNGMNOXGNASE"/>
</dbReference>
<gene>
    <name evidence="7" type="ORF">LSUE1_G006408</name>
</gene>
<dbReference type="Pfam" id="PF01494">
    <property type="entry name" value="FAD_binding_3"/>
    <property type="match status" value="1"/>
</dbReference>
<evidence type="ECO:0000256" key="3">
    <source>
        <dbReference type="ARBA" id="ARBA00022827"/>
    </source>
</evidence>
<dbReference type="SUPFAM" id="SSF51905">
    <property type="entry name" value="FAD/NAD(P)-binding domain"/>
    <property type="match status" value="1"/>
</dbReference>
<evidence type="ECO:0000256" key="1">
    <source>
        <dbReference type="ARBA" id="ARBA00001974"/>
    </source>
</evidence>
<accession>A0A8T9CFL2</accession>
<dbReference type="InterPro" id="IPR002938">
    <property type="entry name" value="FAD-bd"/>
</dbReference>
<dbReference type="OrthoDB" id="655030at2759"/>
<dbReference type="Proteomes" id="UP000469558">
    <property type="component" value="Unassembled WGS sequence"/>
</dbReference>
<dbReference type="PANTHER" id="PTHR47178:SF5">
    <property type="entry name" value="FAD-BINDING DOMAIN-CONTAINING PROTEIN"/>
    <property type="match status" value="1"/>
</dbReference>
<dbReference type="InterPro" id="IPR036188">
    <property type="entry name" value="FAD/NAD-bd_sf"/>
</dbReference>
<evidence type="ECO:0000256" key="4">
    <source>
        <dbReference type="ARBA" id="ARBA00023002"/>
    </source>
</evidence>
<dbReference type="GO" id="GO:0004497">
    <property type="term" value="F:monooxygenase activity"/>
    <property type="evidence" value="ECO:0007669"/>
    <property type="project" value="UniProtKB-KW"/>
</dbReference>
<evidence type="ECO:0000313" key="8">
    <source>
        <dbReference type="Proteomes" id="UP000469558"/>
    </source>
</evidence>
<dbReference type="EMBL" id="QGMK01000454">
    <property type="protein sequence ID" value="TVY81593.1"/>
    <property type="molecule type" value="Genomic_DNA"/>
</dbReference>
<dbReference type="AlphaFoldDB" id="A0A8T9CFL2"/>
<evidence type="ECO:0000313" key="7">
    <source>
        <dbReference type="EMBL" id="TVY81593.1"/>
    </source>
</evidence>
<organism evidence="7 8">
    <name type="scientific">Lachnellula suecica</name>
    <dbReference type="NCBI Taxonomy" id="602035"/>
    <lineage>
        <taxon>Eukaryota</taxon>
        <taxon>Fungi</taxon>
        <taxon>Dikarya</taxon>
        <taxon>Ascomycota</taxon>
        <taxon>Pezizomycotina</taxon>
        <taxon>Leotiomycetes</taxon>
        <taxon>Helotiales</taxon>
        <taxon>Lachnaceae</taxon>
        <taxon>Lachnellula</taxon>
    </lineage>
</organism>
<keyword evidence="8" id="KW-1185">Reference proteome</keyword>
<comment type="caution">
    <text evidence="7">The sequence shown here is derived from an EMBL/GenBank/DDBJ whole genome shotgun (WGS) entry which is preliminary data.</text>
</comment>
<protein>
    <submittedName>
        <fullName evidence="7">Putative FAD-dependent monooxygenase</fullName>
    </submittedName>
</protein>